<comment type="caution">
    <text evidence="4">The sequence shown here is derived from an EMBL/GenBank/DDBJ whole genome shotgun (WGS) entry which is preliminary data.</text>
</comment>
<dbReference type="InterPro" id="IPR013196">
    <property type="entry name" value="HTH_11"/>
</dbReference>
<dbReference type="InterPro" id="IPR028349">
    <property type="entry name" value="PafC-like"/>
</dbReference>
<dbReference type="PIRSF" id="PIRSF016838">
    <property type="entry name" value="PafC"/>
    <property type="match status" value="1"/>
</dbReference>
<dbReference type="PANTHER" id="PTHR34580">
    <property type="match status" value="1"/>
</dbReference>
<dbReference type="SUPFAM" id="SSF46785">
    <property type="entry name" value="Winged helix' DNA-binding domain"/>
    <property type="match status" value="1"/>
</dbReference>
<evidence type="ECO:0000313" key="5">
    <source>
        <dbReference type="Proteomes" id="UP001229346"/>
    </source>
</evidence>
<dbReference type="InterPro" id="IPR026881">
    <property type="entry name" value="WYL_dom"/>
</dbReference>
<dbReference type="InterPro" id="IPR036390">
    <property type="entry name" value="WH_DNA-bd_sf"/>
</dbReference>
<evidence type="ECO:0000313" key="4">
    <source>
        <dbReference type="EMBL" id="MDQ0114179.1"/>
    </source>
</evidence>
<dbReference type="Pfam" id="PF08279">
    <property type="entry name" value="HTH_11"/>
    <property type="match status" value="1"/>
</dbReference>
<protein>
    <submittedName>
        <fullName evidence="4">DNA-binding transcriptional regulator YafY</fullName>
    </submittedName>
</protein>
<dbReference type="Proteomes" id="UP001229346">
    <property type="component" value="Unassembled WGS sequence"/>
</dbReference>
<dbReference type="GO" id="GO:0003677">
    <property type="term" value="F:DNA binding"/>
    <property type="evidence" value="ECO:0007669"/>
    <property type="project" value="UniProtKB-KW"/>
</dbReference>
<evidence type="ECO:0000259" key="2">
    <source>
        <dbReference type="Pfam" id="PF13280"/>
    </source>
</evidence>
<accession>A0ABT9U6V6</accession>
<dbReference type="PANTHER" id="PTHR34580:SF1">
    <property type="entry name" value="PROTEIN PAFC"/>
    <property type="match status" value="1"/>
</dbReference>
<proteinExistence type="predicted"/>
<dbReference type="RefSeq" id="WP_307205829.1">
    <property type="nucleotide sequence ID" value="NZ_JAUSSU010000007.1"/>
</dbReference>
<dbReference type="Pfam" id="PF13280">
    <property type="entry name" value="WYL"/>
    <property type="match status" value="1"/>
</dbReference>
<sequence length="300" mass="33753">MKWDRLLGITMELMAKKRVTATELADRFEVSTRTVYRDVELINQAGIPVVSFTGTDGGFELMNGYFLSKQHFSVEDFSVIYNLLRGVEGAVGGRFTAIMNKLGSLQPAVLNSGNQHPVIFDVGTTESERAIIGSLHQSVKDQRVVAFSYTTASGSIADRQAEPIQLFWERGAWYLEAYCLWRKAKRYFRTSRIAGLIVTDSVFQPREHYEEEGQEEVQGTRVQLRFDLTAQPRVFEQFPGVCSLHGTYIDVDTVFYSTDYAISVILSFGAKAEIVSPSSLKAELLEQIDLIKQRYSQQGG</sequence>
<dbReference type="InterPro" id="IPR036388">
    <property type="entry name" value="WH-like_DNA-bd_sf"/>
</dbReference>
<organism evidence="4 5">
    <name type="scientific">Paenibacillus harenae</name>
    <dbReference type="NCBI Taxonomy" id="306543"/>
    <lineage>
        <taxon>Bacteria</taxon>
        <taxon>Bacillati</taxon>
        <taxon>Bacillota</taxon>
        <taxon>Bacilli</taxon>
        <taxon>Bacillales</taxon>
        <taxon>Paenibacillaceae</taxon>
        <taxon>Paenibacillus</taxon>
    </lineage>
</organism>
<name>A0ABT9U6V6_PAEHA</name>
<dbReference type="Pfam" id="PF25583">
    <property type="entry name" value="WCX"/>
    <property type="match status" value="1"/>
</dbReference>
<feature type="domain" description="WYL" evidence="2">
    <location>
        <begin position="132"/>
        <end position="196"/>
    </location>
</feature>
<gene>
    <name evidence="4" type="ORF">J2T15_003634</name>
</gene>
<evidence type="ECO:0000259" key="3">
    <source>
        <dbReference type="Pfam" id="PF25583"/>
    </source>
</evidence>
<evidence type="ECO:0000259" key="1">
    <source>
        <dbReference type="Pfam" id="PF08279"/>
    </source>
</evidence>
<dbReference type="PROSITE" id="PS52050">
    <property type="entry name" value="WYL"/>
    <property type="match status" value="1"/>
</dbReference>
<dbReference type="InterPro" id="IPR051534">
    <property type="entry name" value="CBASS_pafABC_assoc_protein"/>
</dbReference>
<dbReference type="EMBL" id="JAUSSU010000007">
    <property type="protein sequence ID" value="MDQ0114179.1"/>
    <property type="molecule type" value="Genomic_DNA"/>
</dbReference>
<keyword evidence="5" id="KW-1185">Reference proteome</keyword>
<reference evidence="4 5" key="1">
    <citation type="submission" date="2023-07" db="EMBL/GenBank/DDBJ databases">
        <title>Sorghum-associated microbial communities from plants grown in Nebraska, USA.</title>
        <authorList>
            <person name="Schachtman D."/>
        </authorList>
    </citation>
    <scope>NUCLEOTIDE SEQUENCE [LARGE SCALE GENOMIC DNA]</scope>
    <source>
        <strain evidence="4 5">CC482</strain>
    </source>
</reference>
<feature type="domain" description="Helix-turn-helix type 11" evidence="1">
    <location>
        <begin position="9"/>
        <end position="54"/>
    </location>
</feature>
<dbReference type="InterPro" id="IPR057727">
    <property type="entry name" value="WCX_dom"/>
</dbReference>
<feature type="domain" description="WCX" evidence="3">
    <location>
        <begin position="220"/>
        <end position="288"/>
    </location>
</feature>
<dbReference type="Gene3D" id="1.10.10.10">
    <property type="entry name" value="Winged helix-like DNA-binding domain superfamily/Winged helix DNA-binding domain"/>
    <property type="match status" value="1"/>
</dbReference>
<keyword evidence="4" id="KW-0238">DNA-binding</keyword>